<dbReference type="Pfam" id="PF00353">
    <property type="entry name" value="HemolysinCabind"/>
    <property type="match status" value="2"/>
</dbReference>
<dbReference type="InterPro" id="IPR036912">
    <property type="entry name" value="HasA_haem-bd_sf"/>
</dbReference>
<dbReference type="PROSITE" id="PS00330">
    <property type="entry name" value="HEMOLYSIN_CALCIUM"/>
    <property type="match status" value="2"/>
</dbReference>
<keyword evidence="2" id="KW-0964">Secreted</keyword>
<dbReference type="Gene3D" id="2.150.10.10">
    <property type="entry name" value="Serralysin-like metalloprotease, C-terminal"/>
    <property type="match status" value="2"/>
</dbReference>
<sequence>MAITIQLTDANNDGKGINFAQYLAKYEANFEKTGYGSFSQPTTEDGFSAKDYVTYDEDTGQSVIFESGSDDWTYDLSTHVITGSLSAIQFGFNTTENEETETYTNSADVRITGLDINSITTSGGTLINDLMNSETSSLVAKLMTQSIIFKGSSGSDVLAGYSKNDQLFGNAGNDKLSGAGGKDTLSGGLGSDKLYGGDGNDNLNGGAGADYLDGGLGVDTLTGAGGKDTFFFNKNYGRDTITDFQAGRAHADVIAFDDTIFDSYADVLAAAKNTDDGVLISYSGGKLLLEDLTIADLHKNDFDFV</sequence>
<comment type="subcellular location">
    <subcellularLocation>
        <location evidence="1">Secreted</location>
    </subcellularLocation>
</comment>
<proteinExistence type="predicted"/>
<dbReference type="PANTHER" id="PTHR38340:SF1">
    <property type="entry name" value="S-LAYER PROTEIN"/>
    <property type="match status" value="1"/>
</dbReference>
<dbReference type="RefSeq" id="WP_304374225.1">
    <property type="nucleotide sequence ID" value="NZ_JAUOZU010000001.1"/>
</dbReference>
<gene>
    <name evidence="3" type="ORF">Q4481_00505</name>
</gene>
<accession>A0ABT8YFC4</accession>
<dbReference type="InterPro" id="IPR018511">
    <property type="entry name" value="Hemolysin-typ_Ca-bd_CS"/>
</dbReference>
<dbReference type="EMBL" id="JAUOZU010000001">
    <property type="protein sequence ID" value="MDO6962412.1"/>
    <property type="molecule type" value="Genomic_DNA"/>
</dbReference>
<dbReference type="InterPro" id="IPR011049">
    <property type="entry name" value="Serralysin-like_metalloprot_C"/>
</dbReference>
<organism evidence="3 4">
    <name type="scientific">Rhizobium alvei</name>
    <dbReference type="NCBI Taxonomy" id="1132659"/>
    <lineage>
        <taxon>Bacteria</taxon>
        <taxon>Pseudomonadati</taxon>
        <taxon>Pseudomonadota</taxon>
        <taxon>Alphaproteobacteria</taxon>
        <taxon>Hyphomicrobiales</taxon>
        <taxon>Rhizobiaceae</taxon>
        <taxon>Rhizobium/Agrobacterium group</taxon>
        <taxon>Rhizobium</taxon>
    </lineage>
</organism>
<dbReference type="SUPFAM" id="SSF54621">
    <property type="entry name" value="Heme-binding protein A (HasA)"/>
    <property type="match status" value="1"/>
</dbReference>
<evidence type="ECO:0000256" key="1">
    <source>
        <dbReference type="ARBA" id="ARBA00004613"/>
    </source>
</evidence>
<evidence type="ECO:0000313" key="4">
    <source>
        <dbReference type="Proteomes" id="UP001174932"/>
    </source>
</evidence>
<dbReference type="Proteomes" id="UP001174932">
    <property type="component" value="Unassembled WGS sequence"/>
</dbReference>
<evidence type="ECO:0000313" key="3">
    <source>
        <dbReference type="EMBL" id="MDO6962412.1"/>
    </source>
</evidence>
<dbReference type="InterPro" id="IPR050557">
    <property type="entry name" value="RTX_toxin/Mannuronan_C5-epim"/>
</dbReference>
<reference evidence="3" key="2">
    <citation type="submission" date="2023-07" db="EMBL/GenBank/DDBJ databases">
        <authorList>
            <person name="Shen H."/>
        </authorList>
    </citation>
    <scope>NUCLEOTIDE SEQUENCE</scope>
    <source>
        <strain evidence="3">TNR-22</strain>
    </source>
</reference>
<dbReference type="Gene3D" id="3.30.1500.10">
    <property type="entry name" value="Haem-binding HasA"/>
    <property type="match status" value="1"/>
</dbReference>
<reference evidence="3" key="1">
    <citation type="journal article" date="2015" name="Int. J. Syst. Evol. Microbiol.">
        <title>Rhizobium alvei sp. nov., isolated from a freshwater river.</title>
        <authorList>
            <person name="Sheu S.Y."/>
            <person name="Huang H.W."/>
            <person name="Young C.C."/>
            <person name="Chen W.M."/>
        </authorList>
    </citation>
    <scope>NUCLEOTIDE SEQUENCE</scope>
    <source>
        <strain evidence="3">TNR-22</strain>
    </source>
</reference>
<evidence type="ECO:0000256" key="2">
    <source>
        <dbReference type="ARBA" id="ARBA00022525"/>
    </source>
</evidence>
<comment type="caution">
    <text evidence="3">The sequence shown here is derived from an EMBL/GenBank/DDBJ whole genome shotgun (WGS) entry which is preliminary data.</text>
</comment>
<dbReference type="PANTHER" id="PTHR38340">
    <property type="entry name" value="S-LAYER PROTEIN"/>
    <property type="match status" value="1"/>
</dbReference>
<protein>
    <submittedName>
        <fullName evidence="3">Calcium-binding protein</fullName>
    </submittedName>
</protein>
<dbReference type="InterPro" id="IPR001343">
    <property type="entry name" value="Hemolysn_Ca-bd"/>
</dbReference>
<name>A0ABT8YFC4_9HYPH</name>
<keyword evidence="4" id="KW-1185">Reference proteome</keyword>
<dbReference type="SUPFAM" id="SSF51120">
    <property type="entry name" value="beta-Roll"/>
    <property type="match status" value="1"/>
</dbReference>
<dbReference type="PRINTS" id="PR00313">
    <property type="entry name" value="CABNDNGRPT"/>
</dbReference>